<organism evidence="2 3">
    <name type="scientific">Telmatocola sphagniphila</name>
    <dbReference type="NCBI Taxonomy" id="1123043"/>
    <lineage>
        <taxon>Bacteria</taxon>
        <taxon>Pseudomonadati</taxon>
        <taxon>Planctomycetota</taxon>
        <taxon>Planctomycetia</taxon>
        <taxon>Gemmatales</taxon>
        <taxon>Gemmataceae</taxon>
    </lineage>
</organism>
<evidence type="ECO:0000313" key="3">
    <source>
        <dbReference type="Proteomes" id="UP000676194"/>
    </source>
</evidence>
<evidence type="ECO:0000256" key="1">
    <source>
        <dbReference type="SAM" id="Phobius"/>
    </source>
</evidence>
<dbReference type="Proteomes" id="UP000676194">
    <property type="component" value="Chromosome"/>
</dbReference>
<keyword evidence="3" id="KW-1185">Reference proteome</keyword>
<accession>A0A8E6EUX1</accession>
<keyword evidence="1" id="KW-0472">Membrane</keyword>
<keyword evidence="1" id="KW-1133">Transmembrane helix</keyword>
<dbReference type="Pfam" id="PF04964">
    <property type="entry name" value="Flp_Fap"/>
    <property type="match status" value="1"/>
</dbReference>
<dbReference type="RefSeq" id="WP_213499161.1">
    <property type="nucleotide sequence ID" value="NZ_CP074694.1"/>
</dbReference>
<reference evidence="2" key="1">
    <citation type="submission" date="2021-05" db="EMBL/GenBank/DDBJ databases">
        <title>Complete genome sequence of the cellulolytic planctomycete Telmatocola sphagniphila SP2T and characterization of the first cellulase from planctomycetes.</title>
        <authorList>
            <person name="Rakitin A.L."/>
            <person name="Beletsky A.V."/>
            <person name="Naumoff D.G."/>
            <person name="Kulichevskaya I.S."/>
            <person name="Mardanov A.V."/>
            <person name="Ravin N.V."/>
            <person name="Dedysh S.N."/>
        </authorList>
    </citation>
    <scope>NUCLEOTIDE SEQUENCE</scope>
    <source>
        <strain evidence="2">SP2T</strain>
    </source>
</reference>
<dbReference type="InterPro" id="IPR007047">
    <property type="entry name" value="Flp_Fap"/>
</dbReference>
<proteinExistence type="predicted"/>
<dbReference type="AlphaFoldDB" id="A0A8E6EUX1"/>
<gene>
    <name evidence="2" type="ORF">KIH39_09865</name>
</gene>
<dbReference type="EMBL" id="CP074694">
    <property type="protein sequence ID" value="QVL34189.1"/>
    <property type="molecule type" value="Genomic_DNA"/>
</dbReference>
<name>A0A8E6EUX1_9BACT</name>
<sequence length="65" mass="6832">MFRELKTNLVRFLKKEDGPTAVEYAVMLALIVVVCIAAITTLGKNANSTFANASLNAAVSGATTT</sequence>
<keyword evidence="1" id="KW-0812">Transmembrane</keyword>
<dbReference type="KEGG" id="tsph:KIH39_09865"/>
<evidence type="ECO:0000313" key="2">
    <source>
        <dbReference type="EMBL" id="QVL34189.1"/>
    </source>
</evidence>
<protein>
    <submittedName>
        <fullName evidence="2">Flp family type IVb pilin</fullName>
    </submittedName>
</protein>
<feature type="transmembrane region" description="Helical" evidence="1">
    <location>
        <begin position="21"/>
        <end position="42"/>
    </location>
</feature>